<evidence type="ECO:0000313" key="10">
    <source>
        <dbReference type="Proteomes" id="UP000324632"/>
    </source>
</evidence>
<keyword evidence="1" id="KW-0645">Protease</keyword>
<dbReference type="EMBL" id="SOYY01000025">
    <property type="protein sequence ID" value="KAA0702470.1"/>
    <property type="molecule type" value="Genomic_DNA"/>
</dbReference>
<organism evidence="9 10">
    <name type="scientific">Triplophysa tibetana</name>
    <dbReference type="NCBI Taxonomy" id="1572043"/>
    <lineage>
        <taxon>Eukaryota</taxon>
        <taxon>Metazoa</taxon>
        <taxon>Chordata</taxon>
        <taxon>Craniata</taxon>
        <taxon>Vertebrata</taxon>
        <taxon>Euteleostomi</taxon>
        <taxon>Actinopterygii</taxon>
        <taxon>Neopterygii</taxon>
        <taxon>Teleostei</taxon>
        <taxon>Ostariophysi</taxon>
        <taxon>Cypriniformes</taxon>
        <taxon>Nemacheilidae</taxon>
        <taxon>Triplophysa</taxon>
    </lineage>
</organism>
<feature type="signal peptide" evidence="6">
    <location>
        <begin position="1"/>
        <end position="25"/>
    </location>
</feature>
<dbReference type="PANTHER" id="PTHR42884:SF28">
    <property type="entry name" value="PROPROTEIN CONVERTASE SUBTILISIN_KEXIN TYPE 7"/>
    <property type="match status" value="1"/>
</dbReference>
<dbReference type="Pfam" id="PF00082">
    <property type="entry name" value="Peptidase_S8"/>
    <property type="match status" value="1"/>
</dbReference>
<dbReference type="InterPro" id="IPR015500">
    <property type="entry name" value="Peptidase_S8_subtilisin-rel"/>
</dbReference>
<gene>
    <name evidence="9" type="ORF">E1301_Tti018958</name>
</gene>
<dbReference type="SUPFAM" id="SSF54897">
    <property type="entry name" value="Protease propeptides/inhibitors"/>
    <property type="match status" value="1"/>
</dbReference>
<dbReference type="GO" id="GO:0016485">
    <property type="term" value="P:protein processing"/>
    <property type="evidence" value="ECO:0007669"/>
    <property type="project" value="TreeGrafter"/>
</dbReference>
<dbReference type="InterPro" id="IPR032815">
    <property type="entry name" value="S8_pro-domain"/>
</dbReference>
<dbReference type="CDD" id="cd04059">
    <property type="entry name" value="Peptidases_S8_Protein_convertases_Kexins_Furin-like"/>
    <property type="match status" value="1"/>
</dbReference>
<dbReference type="InterPro" id="IPR034182">
    <property type="entry name" value="Kexin/furin"/>
</dbReference>
<dbReference type="Gene3D" id="3.30.70.850">
    <property type="entry name" value="Peptidase S8, pro-domain"/>
    <property type="match status" value="1"/>
</dbReference>
<dbReference type="GO" id="GO:0000139">
    <property type="term" value="C:Golgi membrane"/>
    <property type="evidence" value="ECO:0007669"/>
    <property type="project" value="TreeGrafter"/>
</dbReference>
<evidence type="ECO:0000259" key="7">
    <source>
        <dbReference type="Pfam" id="PF00082"/>
    </source>
</evidence>
<feature type="compositionally biased region" description="Basic and acidic residues" evidence="5">
    <location>
        <begin position="224"/>
        <end position="236"/>
    </location>
</feature>
<dbReference type="InterPro" id="IPR022398">
    <property type="entry name" value="Peptidase_S8_His-AS"/>
</dbReference>
<dbReference type="InterPro" id="IPR000209">
    <property type="entry name" value="Peptidase_S8/S53_dom"/>
</dbReference>
<comment type="caution">
    <text evidence="9">The sequence shown here is derived from an EMBL/GenBank/DDBJ whole genome shotgun (WGS) entry which is preliminary data.</text>
</comment>
<evidence type="ECO:0000256" key="6">
    <source>
        <dbReference type="SAM" id="SignalP"/>
    </source>
</evidence>
<dbReference type="SUPFAM" id="SSF52743">
    <property type="entry name" value="Subtilisin-like"/>
    <property type="match status" value="1"/>
</dbReference>
<protein>
    <submittedName>
        <fullName evidence="9">Proprotein convertase subtilisin/kexin type 7</fullName>
    </submittedName>
</protein>
<evidence type="ECO:0000256" key="3">
    <source>
        <dbReference type="ARBA" id="ARBA00022825"/>
    </source>
</evidence>
<keyword evidence="6" id="KW-0732">Signal</keyword>
<dbReference type="GO" id="GO:0005802">
    <property type="term" value="C:trans-Golgi network"/>
    <property type="evidence" value="ECO:0007669"/>
    <property type="project" value="TreeGrafter"/>
</dbReference>
<comment type="caution">
    <text evidence="4">Lacks conserved residue(s) required for the propagation of feature annotation.</text>
</comment>
<evidence type="ECO:0000259" key="8">
    <source>
        <dbReference type="Pfam" id="PF16470"/>
    </source>
</evidence>
<dbReference type="GO" id="GO:0004252">
    <property type="term" value="F:serine-type endopeptidase activity"/>
    <property type="evidence" value="ECO:0007669"/>
    <property type="project" value="InterPro"/>
</dbReference>
<dbReference type="InterPro" id="IPR036852">
    <property type="entry name" value="Peptidase_S8/S53_dom_sf"/>
</dbReference>
<dbReference type="AlphaFoldDB" id="A0A5A9MYQ7"/>
<dbReference type="PANTHER" id="PTHR42884">
    <property type="entry name" value="PROPROTEIN CONVERTASE SUBTILISIN/KEXIN-RELATED"/>
    <property type="match status" value="1"/>
</dbReference>
<dbReference type="PRINTS" id="PR00723">
    <property type="entry name" value="SUBTILISIN"/>
</dbReference>
<dbReference type="PROSITE" id="PS00137">
    <property type="entry name" value="SUBTILASE_HIS"/>
    <property type="match status" value="1"/>
</dbReference>
<evidence type="ECO:0000313" key="9">
    <source>
        <dbReference type="EMBL" id="KAA0702470.1"/>
    </source>
</evidence>
<accession>A0A5A9MYQ7</accession>
<evidence type="ECO:0000256" key="5">
    <source>
        <dbReference type="SAM" id="MobiDB-lite"/>
    </source>
</evidence>
<evidence type="ECO:0000256" key="4">
    <source>
        <dbReference type="PROSITE-ProRule" id="PRU01240"/>
    </source>
</evidence>
<dbReference type="PROSITE" id="PS51892">
    <property type="entry name" value="SUBTILASE"/>
    <property type="match status" value="1"/>
</dbReference>
<feature type="domain" description="Peptidase S8 pro-domain" evidence="8">
    <location>
        <begin position="38"/>
        <end position="119"/>
    </location>
</feature>
<dbReference type="Proteomes" id="UP000324632">
    <property type="component" value="Chromosome 25"/>
</dbReference>
<feature type="domain" description="Peptidase S8/S53" evidence="7">
    <location>
        <begin position="187"/>
        <end position="360"/>
    </location>
</feature>
<proteinExistence type="inferred from homology"/>
<name>A0A5A9MYQ7_9TELE</name>
<reference evidence="9 10" key="1">
    <citation type="journal article" date="2019" name="Mol. Ecol. Resour.">
        <title>Chromosome-level genome assembly of Triplophysa tibetana, a fish adapted to the harsh high-altitude environment of the Tibetan Plateau.</title>
        <authorList>
            <person name="Yang X."/>
            <person name="Liu H."/>
            <person name="Ma Z."/>
            <person name="Zou Y."/>
            <person name="Zou M."/>
            <person name="Mao Y."/>
            <person name="Li X."/>
            <person name="Wang H."/>
            <person name="Chen T."/>
            <person name="Wang W."/>
            <person name="Yang R."/>
        </authorList>
    </citation>
    <scope>NUCLEOTIDE SEQUENCE [LARGE SCALE GENOMIC DNA]</scope>
    <source>
        <strain evidence="9">TTIB1903HZAU</strain>
        <tissue evidence="9">Muscle</tissue>
    </source>
</reference>
<comment type="similarity">
    <text evidence="4">Belongs to the peptidase S8 family.</text>
</comment>
<dbReference type="InterPro" id="IPR038466">
    <property type="entry name" value="S8_pro-domain_sf"/>
</dbReference>
<sequence>MASSVWISLYPLLLFTTSPLGGCYSSFTSISSCGPGRSWAVRLNTVTGEVSFDRLAQNVAEDVGLVNHGQIGQLEGHYLLCQGPDGTANVDSRVTEAALDRNTHVVWHSQEHILRRSKRAVTFNDPKYPSQWHLVRVFDTWTLSEWLEHLLVVIVLISLYLLLQHNDLRHGMDINVTGIWERNITGVGVTVVVVDDGVQHTLVDIQPNYSPEGSYDLNSNDPDPMPHPDGHSDNHHGTRCAGEIAAVSNNSFCSVGVAYGSKVAGIRVLDGPLTDSMEAVAFNKHYQINDVYSCSWGPDDDGRTVDGPHPLGKAALQHGVIAGRKGFGSIFVVASGNGGQYDDNCNYDGYANSIYTVTIGIELTSQEICTEEV</sequence>
<keyword evidence="2" id="KW-0378">Hydrolase</keyword>
<feature type="chain" id="PRO_5023040238" evidence="6">
    <location>
        <begin position="26"/>
        <end position="373"/>
    </location>
</feature>
<keyword evidence="3" id="KW-0720">Serine protease</keyword>
<dbReference type="Gene3D" id="3.40.50.200">
    <property type="entry name" value="Peptidase S8/S53 domain"/>
    <property type="match status" value="1"/>
</dbReference>
<keyword evidence="10" id="KW-1185">Reference proteome</keyword>
<feature type="compositionally biased region" description="Polar residues" evidence="5">
    <location>
        <begin position="207"/>
        <end position="221"/>
    </location>
</feature>
<evidence type="ECO:0000256" key="1">
    <source>
        <dbReference type="ARBA" id="ARBA00022670"/>
    </source>
</evidence>
<dbReference type="Pfam" id="PF16470">
    <property type="entry name" value="S8_pro-domain"/>
    <property type="match status" value="1"/>
</dbReference>
<evidence type="ECO:0000256" key="2">
    <source>
        <dbReference type="ARBA" id="ARBA00022801"/>
    </source>
</evidence>
<feature type="region of interest" description="Disordered" evidence="5">
    <location>
        <begin position="207"/>
        <end position="236"/>
    </location>
</feature>